<evidence type="ECO:0000313" key="3">
    <source>
        <dbReference type="EMBL" id="CAJ0581011.1"/>
    </source>
</evidence>
<comment type="caution">
    <text evidence="3">The sequence shown here is derived from an EMBL/GenBank/DDBJ whole genome shotgun (WGS) entry which is preliminary data.</text>
</comment>
<evidence type="ECO:0000313" key="4">
    <source>
        <dbReference type="Proteomes" id="UP001177023"/>
    </source>
</evidence>
<dbReference type="EMBL" id="CATQJA010002662">
    <property type="protein sequence ID" value="CAJ0581011.1"/>
    <property type="molecule type" value="Genomic_DNA"/>
</dbReference>
<keyword evidence="4" id="KW-1185">Reference proteome</keyword>
<sequence>MPRALIIFLVLAVLVGTADADWLDNVFDWLGNAARDSADWVGNKALPKVQDAFDHAHRWVKNRVHDTKDWWNDVDDDGYNGPRYYNGQQAYQPNEGSYDGNNDYNPRFRR</sequence>
<reference evidence="3" key="1">
    <citation type="submission" date="2023-06" db="EMBL/GenBank/DDBJ databases">
        <authorList>
            <person name="Delattre M."/>
        </authorList>
    </citation>
    <scope>NUCLEOTIDE SEQUENCE</scope>
    <source>
        <strain evidence="3">AF72</strain>
    </source>
</reference>
<feature type="chain" id="PRO_5041241512" evidence="2">
    <location>
        <begin position="21"/>
        <end position="110"/>
    </location>
</feature>
<keyword evidence="2" id="KW-0732">Signal</keyword>
<dbReference type="AlphaFoldDB" id="A0AA36G9Z9"/>
<feature type="signal peptide" evidence="2">
    <location>
        <begin position="1"/>
        <end position="20"/>
    </location>
</feature>
<feature type="region of interest" description="Disordered" evidence="1">
    <location>
        <begin position="82"/>
        <end position="110"/>
    </location>
</feature>
<gene>
    <name evidence="3" type="ORF">MSPICULIGERA_LOCUS19180</name>
</gene>
<name>A0AA36G9Z9_9BILA</name>
<organism evidence="3 4">
    <name type="scientific">Mesorhabditis spiculigera</name>
    <dbReference type="NCBI Taxonomy" id="96644"/>
    <lineage>
        <taxon>Eukaryota</taxon>
        <taxon>Metazoa</taxon>
        <taxon>Ecdysozoa</taxon>
        <taxon>Nematoda</taxon>
        <taxon>Chromadorea</taxon>
        <taxon>Rhabditida</taxon>
        <taxon>Rhabditina</taxon>
        <taxon>Rhabditomorpha</taxon>
        <taxon>Rhabditoidea</taxon>
        <taxon>Rhabditidae</taxon>
        <taxon>Mesorhabditinae</taxon>
        <taxon>Mesorhabditis</taxon>
    </lineage>
</organism>
<evidence type="ECO:0000256" key="2">
    <source>
        <dbReference type="SAM" id="SignalP"/>
    </source>
</evidence>
<proteinExistence type="predicted"/>
<evidence type="ECO:0000256" key="1">
    <source>
        <dbReference type="SAM" id="MobiDB-lite"/>
    </source>
</evidence>
<protein>
    <submittedName>
        <fullName evidence="3">Uncharacterized protein</fullName>
    </submittedName>
</protein>
<feature type="non-terminal residue" evidence="3">
    <location>
        <position position="110"/>
    </location>
</feature>
<accession>A0AA36G9Z9</accession>
<dbReference type="Proteomes" id="UP001177023">
    <property type="component" value="Unassembled WGS sequence"/>
</dbReference>
<feature type="compositionally biased region" description="Polar residues" evidence="1">
    <location>
        <begin position="86"/>
        <end position="104"/>
    </location>
</feature>